<organism evidence="3 4">
    <name type="scientific">Streptomyces variegatus</name>
    <dbReference type="NCBI Taxonomy" id="284040"/>
    <lineage>
        <taxon>Bacteria</taxon>
        <taxon>Bacillati</taxon>
        <taxon>Actinomycetota</taxon>
        <taxon>Actinomycetes</taxon>
        <taxon>Kitasatosporales</taxon>
        <taxon>Streptomycetaceae</taxon>
        <taxon>Streptomyces</taxon>
    </lineage>
</organism>
<feature type="transmembrane region" description="Helical" evidence="2">
    <location>
        <begin position="145"/>
        <end position="168"/>
    </location>
</feature>
<feature type="compositionally biased region" description="Basic and acidic residues" evidence="1">
    <location>
        <begin position="1"/>
        <end position="17"/>
    </location>
</feature>
<reference evidence="4" key="1">
    <citation type="submission" date="2015-02" db="EMBL/GenBank/DDBJ databases">
        <authorList>
            <person name="Ju K.-S."/>
            <person name="Doroghazi J.R."/>
            <person name="Metcalf W."/>
        </authorList>
    </citation>
    <scope>NUCLEOTIDE SEQUENCE [LARGE SCALE GENOMIC DNA]</scope>
    <source>
        <strain evidence="4">NRRL B-16380</strain>
    </source>
</reference>
<dbReference type="EMBL" id="JYJH01000001">
    <property type="protein sequence ID" value="KJK41664.1"/>
    <property type="molecule type" value="Genomic_DNA"/>
</dbReference>
<comment type="caution">
    <text evidence="3">The sequence shown here is derived from an EMBL/GenBank/DDBJ whole genome shotgun (WGS) entry which is preliminary data.</text>
</comment>
<name>A0A0M2H0U6_9ACTN</name>
<keyword evidence="4" id="KW-1185">Reference proteome</keyword>
<keyword evidence="2" id="KW-1133">Transmembrane helix</keyword>
<protein>
    <submittedName>
        <fullName evidence="3">Uncharacterized protein</fullName>
    </submittedName>
</protein>
<dbReference type="PATRIC" id="fig|284040.3.peg.472"/>
<dbReference type="Proteomes" id="UP000034786">
    <property type="component" value="Unassembled WGS sequence"/>
</dbReference>
<evidence type="ECO:0000256" key="2">
    <source>
        <dbReference type="SAM" id="Phobius"/>
    </source>
</evidence>
<evidence type="ECO:0000313" key="4">
    <source>
        <dbReference type="Proteomes" id="UP000034786"/>
    </source>
</evidence>
<feature type="region of interest" description="Disordered" evidence="1">
    <location>
        <begin position="1"/>
        <end position="21"/>
    </location>
</feature>
<evidence type="ECO:0000256" key="1">
    <source>
        <dbReference type="SAM" id="MobiDB-lite"/>
    </source>
</evidence>
<feature type="compositionally biased region" description="Gly residues" evidence="1">
    <location>
        <begin position="115"/>
        <end position="129"/>
    </location>
</feature>
<feature type="region of interest" description="Disordered" evidence="1">
    <location>
        <begin position="175"/>
        <end position="195"/>
    </location>
</feature>
<dbReference type="STRING" id="284040.UK15_02290"/>
<keyword evidence="2" id="KW-0472">Membrane</keyword>
<feature type="region of interest" description="Disordered" evidence="1">
    <location>
        <begin position="71"/>
        <end position="138"/>
    </location>
</feature>
<sequence length="307" mass="31117">MTARNDDDRCRGERDGGGEYDGMDALMAVLAGGPVPEEARRDTAFMAAHDSAEADVALLRRQLGLLGDTLARPTEEQAETPAGRTTPLGPTSTRPEPGGVSAGRGSGGVEVSAVAGGGGVADPGGGGGSPVVSLASRRRTRPKPLVVAVKGLVAAVGAGLVIGMGWLVTQSGGMSAGGDQGGSAADGSVARPQTGEDAKLGHAGYLACARIVVEGTVTGVETVPGTGQDRIALDVERYYKPAKGRTRITFLLGAGVEPRLRAGDHALVGIPDGQAEPDLWTTGEQEIARDRAWITAALPASRALPCR</sequence>
<keyword evidence="2" id="KW-0812">Transmembrane</keyword>
<dbReference type="AlphaFoldDB" id="A0A0M2H0U6"/>
<dbReference type="RefSeq" id="WP_031130748.1">
    <property type="nucleotide sequence ID" value="NZ_JYJH01000001.1"/>
</dbReference>
<accession>A0A0M2H0U6</accession>
<proteinExistence type="predicted"/>
<evidence type="ECO:0000313" key="3">
    <source>
        <dbReference type="EMBL" id="KJK41664.1"/>
    </source>
</evidence>
<gene>
    <name evidence="3" type="ORF">UK15_02290</name>
</gene>